<dbReference type="PROSITE" id="PS00108">
    <property type="entry name" value="PROTEIN_KINASE_ST"/>
    <property type="match status" value="1"/>
</dbReference>
<protein>
    <submittedName>
        <fullName evidence="7">Serine/threonine-protein kinase PknD</fullName>
        <ecNumber evidence="7">2.7.11.1</ecNumber>
    </submittedName>
</protein>
<dbReference type="AlphaFoldDB" id="A0A5C6B159"/>
<feature type="region of interest" description="Disordered" evidence="5">
    <location>
        <begin position="63"/>
        <end position="88"/>
    </location>
</feature>
<evidence type="ECO:0000313" key="7">
    <source>
        <dbReference type="EMBL" id="TWU05142.1"/>
    </source>
</evidence>
<evidence type="ECO:0000256" key="2">
    <source>
        <dbReference type="ARBA" id="ARBA00022741"/>
    </source>
</evidence>
<dbReference type="PANTHER" id="PTHR43289">
    <property type="entry name" value="MITOGEN-ACTIVATED PROTEIN KINASE KINASE KINASE 20-RELATED"/>
    <property type="match status" value="1"/>
</dbReference>
<evidence type="ECO:0000259" key="6">
    <source>
        <dbReference type="PROSITE" id="PS50011"/>
    </source>
</evidence>
<dbReference type="Pfam" id="PF00069">
    <property type="entry name" value="Pkinase"/>
    <property type="match status" value="1"/>
</dbReference>
<dbReference type="Proteomes" id="UP000320735">
    <property type="component" value="Unassembled WGS sequence"/>
</dbReference>
<evidence type="ECO:0000313" key="8">
    <source>
        <dbReference type="Proteomes" id="UP000320735"/>
    </source>
</evidence>
<dbReference type="EC" id="2.7.11.1" evidence="7"/>
<evidence type="ECO:0000256" key="5">
    <source>
        <dbReference type="SAM" id="MobiDB-lite"/>
    </source>
</evidence>
<evidence type="ECO:0000256" key="1">
    <source>
        <dbReference type="ARBA" id="ARBA00022679"/>
    </source>
</evidence>
<dbReference type="GO" id="GO:0005524">
    <property type="term" value="F:ATP binding"/>
    <property type="evidence" value="ECO:0007669"/>
    <property type="project" value="UniProtKB-KW"/>
</dbReference>
<dbReference type="SUPFAM" id="SSF56112">
    <property type="entry name" value="Protein kinase-like (PK-like)"/>
    <property type="match status" value="1"/>
</dbReference>
<dbReference type="PANTHER" id="PTHR43289:SF6">
    <property type="entry name" value="SERINE_THREONINE-PROTEIN KINASE NEKL-3"/>
    <property type="match status" value="1"/>
</dbReference>
<proteinExistence type="predicted"/>
<dbReference type="InterPro" id="IPR000719">
    <property type="entry name" value="Prot_kinase_dom"/>
</dbReference>
<dbReference type="EMBL" id="SJPP01000004">
    <property type="protein sequence ID" value="TWU05142.1"/>
    <property type="molecule type" value="Genomic_DNA"/>
</dbReference>
<gene>
    <name evidence="7" type="primary">pknD_4</name>
    <name evidence="7" type="ORF">CA54_58300</name>
</gene>
<feature type="compositionally biased region" description="Polar residues" evidence="5">
    <location>
        <begin position="68"/>
        <end position="88"/>
    </location>
</feature>
<dbReference type="OrthoDB" id="6111975at2"/>
<name>A0A5C6B159_9PLAN</name>
<dbReference type="SMART" id="SM00220">
    <property type="entry name" value="S_TKc"/>
    <property type="match status" value="1"/>
</dbReference>
<accession>A0A5C6B159</accession>
<dbReference type="Gene3D" id="1.10.510.10">
    <property type="entry name" value="Transferase(Phosphotransferase) domain 1"/>
    <property type="match status" value="1"/>
</dbReference>
<comment type="caution">
    <text evidence="7">The sequence shown here is derived from an EMBL/GenBank/DDBJ whole genome shotgun (WGS) entry which is preliminary data.</text>
</comment>
<evidence type="ECO:0000256" key="3">
    <source>
        <dbReference type="ARBA" id="ARBA00022777"/>
    </source>
</evidence>
<keyword evidence="1 7" id="KW-0808">Transferase</keyword>
<dbReference type="InterPro" id="IPR011009">
    <property type="entry name" value="Kinase-like_dom_sf"/>
</dbReference>
<dbReference type="Gene3D" id="3.30.200.20">
    <property type="entry name" value="Phosphorylase Kinase, domain 1"/>
    <property type="match status" value="1"/>
</dbReference>
<organism evidence="7 8">
    <name type="scientific">Symmachiella macrocystis</name>
    <dbReference type="NCBI Taxonomy" id="2527985"/>
    <lineage>
        <taxon>Bacteria</taxon>
        <taxon>Pseudomonadati</taxon>
        <taxon>Planctomycetota</taxon>
        <taxon>Planctomycetia</taxon>
        <taxon>Planctomycetales</taxon>
        <taxon>Planctomycetaceae</taxon>
        <taxon>Symmachiella</taxon>
    </lineage>
</organism>
<dbReference type="CDD" id="cd14014">
    <property type="entry name" value="STKc_PknB_like"/>
    <property type="match status" value="1"/>
</dbReference>
<reference evidence="7 8" key="1">
    <citation type="submission" date="2019-02" db="EMBL/GenBank/DDBJ databases">
        <title>Deep-cultivation of Planctomycetes and their phenomic and genomic characterization uncovers novel biology.</title>
        <authorList>
            <person name="Wiegand S."/>
            <person name="Jogler M."/>
            <person name="Boedeker C."/>
            <person name="Pinto D."/>
            <person name="Vollmers J."/>
            <person name="Rivas-Marin E."/>
            <person name="Kohn T."/>
            <person name="Peeters S.H."/>
            <person name="Heuer A."/>
            <person name="Rast P."/>
            <person name="Oberbeckmann S."/>
            <person name="Bunk B."/>
            <person name="Jeske O."/>
            <person name="Meyerdierks A."/>
            <person name="Storesund J.E."/>
            <person name="Kallscheuer N."/>
            <person name="Luecker S."/>
            <person name="Lage O.M."/>
            <person name="Pohl T."/>
            <person name="Merkel B.J."/>
            <person name="Hornburger P."/>
            <person name="Mueller R.-W."/>
            <person name="Bruemmer F."/>
            <person name="Labrenz M."/>
            <person name="Spormann A.M."/>
            <person name="Op Den Camp H."/>
            <person name="Overmann J."/>
            <person name="Amann R."/>
            <person name="Jetten M.S.M."/>
            <person name="Mascher T."/>
            <person name="Medema M.H."/>
            <person name="Devos D.P."/>
            <person name="Kaster A.-K."/>
            <person name="Ovreas L."/>
            <person name="Rohde M."/>
            <person name="Galperin M.Y."/>
            <person name="Jogler C."/>
        </authorList>
    </citation>
    <scope>NUCLEOTIDE SEQUENCE [LARGE SCALE GENOMIC DNA]</scope>
    <source>
        <strain evidence="7 8">CA54</strain>
    </source>
</reference>
<dbReference type="GO" id="GO:0004674">
    <property type="term" value="F:protein serine/threonine kinase activity"/>
    <property type="evidence" value="ECO:0007669"/>
    <property type="project" value="UniProtKB-EC"/>
</dbReference>
<keyword evidence="2" id="KW-0547">Nucleotide-binding</keyword>
<feature type="domain" description="Protein kinase" evidence="6">
    <location>
        <begin position="114"/>
        <end position="402"/>
    </location>
</feature>
<keyword evidence="3 7" id="KW-0418">Kinase</keyword>
<keyword evidence="8" id="KW-1185">Reference proteome</keyword>
<evidence type="ECO:0000256" key="4">
    <source>
        <dbReference type="ARBA" id="ARBA00022840"/>
    </source>
</evidence>
<dbReference type="InterPro" id="IPR008271">
    <property type="entry name" value="Ser/Thr_kinase_AS"/>
</dbReference>
<sequence length="740" mass="81319">MTDDPNEQTLDSVSGPNAEALLAYLRYKESTGNANVDDFLQESPACAAYAEVLRSHAEAANQIGLNGEPSSNRAEDPSGNSANDINDQTVDFPANANVESYHDVPDDIAFETVVREIAFHAKGGLGVICSGEDSILNRRVAIKFIRPDRATETASDTFALEAEITGRLDHPGVTPVHGIGETQEGQRFYVMRFLPGESLRDQLSKYHKHVEQDESERAVDFRNMLACYVSVCKTIAYAHSCGILHRDIKPHNIMLGSYGETIVVDWGLSIPIEPSRDLRAEGDGTILPENGGSSEGHPVINGTLAYMAPEQAAGEQQLTPAADIYALGATLYQLLCGQAPLKGETFASAIQKIIRGDYPSPREVRHDVSPELEAICLRAMELKPQDRYTTALELAEDVERFLADEPVSVHPDNASQRIARWSRHHPVAVLTGGVSTILILLSVTAGLIVSSIFYSRAVELNKSLLLHLANTAALRWSSDLRGRWGKLEHWADDGELHQALRRVNEMNDLQIAEADEVQDWLTKRAVQGIGDLKVTSWYVNDSQGRIVALYDPNLPGKSEFHGVRFDYRTYFHGGKNDLPKKEPAEVAYPMLERPKLSAVYRSVGEKLAYRVALSVPIGPVEDRLGVLTMTIDLGFLEDADLIDMRENTFGGKESLRGIYLKYNVNDNPQSLKRVSTELLEKIDAQDFTNSDHFNAILVADYSGPVDPPGISSRQAAIAPVVVNGVWTGLVVVVEEGDVID</sequence>
<dbReference type="PROSITE" id="PS50011">
    <property type="entry name" value="PROTEIN_KINASE_DOM"/>
    <property type="match status" value="1"/>
</dbReference>
<keyword evidence="4" id="KW-0067">ATP-binding</keyword>